<comment type="caution">
    <text evidence="3">The sequence shown here is derived from an EMBL/GenBank/DDBJ whole genome shotgun (WGS) entry which is preliminary data.</text>
</comment>
<dbReference type="EMBL" id="BMJB01000002">
    <property type="protein sequence ID" value="GGA74777.1"/>
    <property type="molecule type" value="Genomic_DNA"/>
</dbReference>
<protein>
    <recommendedName>
        <fullName evidence="5">Periplasmic heavy metal sensor</fullName>
    </recommendedName>
</protein>
<keyword evidence="4" id="KW-1185">Reference proteome</keyword>
<sequence length="187" mass="21203">MRLRPALSIAMALILSAPLAFSQQMEGNRPPELPRRHMDDARPGFFFAMHGMWWKNPDLVKSLNITPDQQKRMDDIFQRSRLELIDLKAALEKQEIILHPMLDENPPDTNKVLAQIDRVAQARADLEKGNARMLLGIRAVLTPDQWTKLHDLGRDGHHRMMGPRNRHDPDDNGGQESAPAPPPPPAL</sequence>
<dbReference type="CDD" id="cd09916">
    <property type="entry name" value="CpxP_like"/>
    <property type="match status" value="1"/>
</dbReference>
<dbReference type="Proteomes" id="UP000648801">
    <property type="component" value="Unassembled WGS sequence"/>
</dbReference>
<evidence type="ECO:0000256" key="2">
    <source>
        <dbReference type="SAM" id="SignalP"/>
    </source>
</evidence>
<organism evidence="3 4">
    <name type="scientific">Edaphobacter acidisoli</name>
    <dbReference type="NCBI Taxonomy" id="2040573"/>
    <lineage>
        <taxon>Bacteria</taxon>
        <taxon>Pseudomonadati</taxon>
        <taxon>Acidobacteriota</taxon>
        <taxon>Terriglobia</taxon>
        <taxon>Terriglobales</taxon>
        <taxon>Acidobacteriaceae</taxon>
        <taxon>Edaphobacter</taxon>
    </lineage>
</organism>
<gene>
    <name evidence="3" type="ORF">GCM10011507_27720</name>
</gene>
<dbReference type="AlphaFoldDB" id="A0A916RZM6"/>
<dbReference type="Gene3D" id="1.20.120.1490">
    <property type="match status" value="1"/>
</dbReference>
<reference evidence="3" key="2">
    <citation type="submission" date="2020-09" db="EMBL/GenBank/DDBJ databases">
        <authorList>
            <person name="Sun Q."/>
            <person name="Zhou Y."/>
        </authorList>
    </citation>
    <scope>NUCLEOTIDE SEQUENCE</scope>
    <source>
        <strain evidence="3">CGMCC 1.15447</strain>
    </source>
</reference>
<evidence type="ECO:0000256" key="1">
    <source>
        <dbReference type="SAM" id="MobiDB-lite"/>
    </source>
</evidence>
<dbReference type="GO" id="GO:0042597">
    <property type="term" value="C:periplasmic space"/>
    <property type="evidence" value="ECO:0007669"/>
    <property type="project" value="InterPro"/>
</dbReference>
<dbReference type="Pfam" id="PF13801">
    <property type="entry name" value="Metal_resist"/>
    <property type="match status" value="1"/>
</dbReference>
<proteinExistence type="predicted"/>
<evidence type="ECO:0008006" key="5">
    <source>
        <dbReference type="Google" id="ProtNLM"/>
    </source>
</evidence>
<feature type="signal peptide" evidence="2">
    <location>
        <begin position="1"/>
        <end position="22"/>
    </location>
</feature>
<reference evidence="3" key="1">
    <citation type="journal article" date="2014" name="Int. J. Syst. Evol. Microbiol.">
        <title>Complete genome sequence of Corynebacterium casei LMG S-19264T (=DSM 44701T), isolated from a smear-ripened cheese.</title>
        <authorList>
            <consortium name="US DOE Joint Genome Institute (JGI-PGF)"/>
            <person name="Walter F."/>
            <person name="Albersmeier A."/>
            <person name="Kalinowski J."/>
            <person name="Ruckert C."/>
        </authorList>
    </citation>
    <scope>NUCLEOTIDE SEQUENCE</scope>
    <source>
        <strain evidence="3">CGMCC 1.15447</strain>
    </source>
</reference>
<feature type="region of interest" description="Disordered" evidence="1">
    <location>
        <begin position="152"/>
        <end position="187"/>
    </location>
</feature>
<dbReference type="InterPro" id="IPR025961">
    <property type="entry name" value="Metal_resist"/>
</dbReference>
<keyword evidence="2" id="KW-0732">Signal</keyword>
<feature type="chain" id="PRO_5037380050" description="Periplasmic heavy metal sensor" evidence="2">
    <location>
        <begin position="23"/>
        <end position="187"/>
    </location>
</feature>
<accession>A0A916RZM6</accession>
<dbReference type="RefSeq" id="WP_188760116.1">
    <property type="nucleotide sequence ID" value="NZ_BMJB01000002.1"/>
</dbReference>
<name>A0A916RZM6_9BACT</name>
<evidence type="ECO:0000313" key="4">
    <source>
        <dbReference type="Proteomes" id="UP000648801"/>
    </source>
</evidence>
<dbReference type="InterPro" id="IPR012899">
    <property type="entry name" value="LTXXQ"/>
</dbReference>
<evidence type="ECO:0000313" key="3">
    <source>
        <dbReference type="EMBL" id="GGA74777.1"/>
    </source>
</evidence>